<feature type="region of interest" description="Disordered" evidence="1">
    <location>
        <begin position="1"/>
        <end position="22"/>
    </location>
</feature>
<name>Q1YJH0_AURMS</name>
<reference evidence="3 4" key="1">
    <citation type="journal article" date="2008" name="Appl. Environ. Microbiol.">
        <title>Genomic insights into Mn(II) oxidation by the marine alphaproteobacterium Aurantimonas sp. strain SI85-9A1.</title>
        <authorList>
            <person name="Dick G.J."/>
            <person name="Podell S."/>
            <person name="Johnson H.A."/>
            <person name="Rivera-Espinoza Y."/>
            <person name="Bernier-Latmani R."/>
            <person name="McCarthy J.K."/>
            <person name="Torpey J.W."/>
            <person name="Clement B.G."/>
            <person name="Gaasterland T."/>
            <person name="Tebo B.M."/>
        </authorList>
    </citation>
    <scope>NUCLEOTIDE SEQUENCE [LARGE SCALE GENOMIC DNA]</scope>
    <source>
        <strain evidence="3 4">SI85-9A1</strain>
    </source>
</reference>
<dbReference type="Proteomes" id="UP000000321">
    <property type="component" value="Unassembled WGS sequence"/>
</dbReference>
<feature type="transmembrane region" description="Helical" evidence="2">
    <location>
        <begin position="97"/>
        <end position="122"/>
    </location>
</feature>
<comment type="caution">
    <text evidence="3">The sequence shown here is derived from an EMBL/GenBank/DDBJ whole genome shotgun (WGS) entry which is preliminary data.</text>
</comment>
<dbReference type="BioCyc" id="AURANTIMONAS:SI859A1_01029-MONOMER"/>
<dbReference type="HOGENOM" id="CLU_1711160_0_0_5"/>
<organism evidence="3 4">
    <name type="scientific">Aurantimonas manganoxydans (strain ATCC BAA-1229 / DSM 21871 / SI85-9A1)</name>
    <dbReference type="NCBI Taxonomy" id="287752"/>
    <lineage>
        <taxon>Bacteria</taxon>
        <taxon>Pseudomonadati</taxon>
        <taxon>Pseudomonadota</taxon>
        <taxon>Alphaproteobacteria</taxon>
        <taxon>Hyphomicrobiales</taxon>
        <taxon>Aurantimonadaceae</taxon>
        <taxon>Aurantimonas</taxon>
    </lineage>
</organism>
<accession>Q1YJH0</accession>
<dbReference type="AlphaFoldDB" id="Q1YJH0"/>
<sequence length="153" mass="15761">MSDAGETGTGVIKGSEIHGPSRPIMEAPAQRFTMPDAVDWHMILDQELDQLSRPETGVIGSIGFVGLGAAIGLVPAFSDVMGNVNADRLEPLTGGEIATLLILPGSFMLAVVCLVIFAISVCRDKALTGVIKARKKQSMPASSSAAGSIAPSA</sequence>
<evidence type="ECO:0000256" key="2">
    <source>
        <dbReference type="SAM" id="Phobius"/>
    </source>
</evidence>
<evidence type="ECO:0000313" key="3">
    <source>
        <dbReference type="EMBL" id="EAS50903.1"/>
    </source>
</evidence>
<evidence type="ECO:0000256" key="1">
    <source>
        <dbReference type="SAM" id="MobiDB-lite"/>
    </source>
</evidence>
<proteinExistence type="predicted"/>
<gene>
    <name evidence="3" type="ORF">SI859A1_01029</name>
</gene>
<keyword evidence="2" id="KW-1133">Transmembrane helix</keyword>
<dbReference type="EMBL" id="AAPJ01000002">
    <property type="protein sequence ID" value="EAS50903.1"/>
    <property type="molecule type" value="Genomic_DNA"/>
</dbReference>
<protein>
    <submittedName>
        <fullName evidence="3">Uncharacterized protein</fullName>
    </submittedName>
</protein>
<keyword evidence="2" id="KW-0812">Transmembrane</keyword>
<feature type="transmembrane region" description="Helical" evidence="2">
    <location>
        <begin position="58"/>
        <end position="77"/>
    </location>
</feature>
<evidence type="ECO:0000313" key="4">
    <source>
        <dbReference type="Proteomes" id="UP000000321"/>
    </source>
</evidence>
<keyword evidence="2" id="KW-0472">Membrane</keyword>
<keyword evidence="4" id="KW-1185">Reference proteome</keyword>